<dbReference type="InterPro" id="IPR029787">
    <property type="entry name" value="Nucleotide_cyclase"/>
</dbReference>
<evidence type="ECO:0000313" key="3">
    <source>
        <dbReference type="Proteomes" id="UP000019102"/>
    </source>
</evidence>
<dbReference type="AlphaFoldDB" id="W4VMS3"/>
<dbReference type="NCBIfam" id="TIGR00254">
    <property type="entry name" value="GGDEF"/>
    <property type="match status" value="1"/>
</dbReference>
<dbReference type="SUPFAM" id="SSF55073">
    <property type="entry name" value="Nucleotide cyclase"/>
    <property type="match status" value="1"/>
</dbReference>
<dbReference type="PANTHER" id="PTHR45138">
    <property type="entry name" value="REGULATORY COMPONENTS OF SENSORY TRANSDUCTION SYSTEM"/>
    <property type="match status" value="1"/>
</dbReference>
<dbReference type="GO" id="GO:0052621">
    <property type="term" value="F:diguanylate cyclase activity"/>
    <property type="evidence" value="ECO:0007669"/>
    <property type="project" value="TreeGrafter"/>
</dbReference>
<dbReference type="Gene3D" id="3.30.70.270">
    <property type="match status" value="1"/>
</dbReference>
<dbReference type="eggNOG" id="COG3706">
    <property type="taxonomic scope" value="Bacteria"/>
</dbReference>
<comment type="caution">
    <text evidence="2">The sequence shown here is derived from an EMBL/GenBank/DDBJ whole genome shotgun (WGS) entry which is preliminary data.</text>
</comment>
<proteinExistence type="predicted"/>
<protein>
    <submittedName>
        <fullName evidence="2">Two-component response regulator</fullName>
    </submittedName>
</protein>
<dbReference type="InterPro" id="IPR043128">
    <property type="entry name" value="Rev_trsase/Diguanyl_cyclase"/>
</dbReference>
<dbReference type="Proteomes" id="UP000019102">
    <property type="component" value="Unassembled WGS sequence"/>
</dbReference>
<dbReference type="GO" id="GO:0043709">
    <property type="term" value="P:cell adhesion involved in single-species biofilm formation"/>
    <property type="evidence" value="ECO:0007669"/>
    <property type="project" value="TreeGrafter"/>
</dbReference>
<dbReference type="InterPro" id="IPR050469">
    <property type="entry name" value="Diguanylate_Cyclase"/>
</dbReference>
<gene>
    <name evidence="2" type="ORF">JCM21714_3642</name>
</gene>
<accession>W4VMS3</accession>
<name>W4VMS3_9BACI</name>
<organism evidence="2 3">
    <name type="scientific">Gracilibacillus boraciitolerans JCM 21714</name>
    <dbReference type="NCBI Taxonomy" id="1298598"/>
    <lineage>
        <taxon>Bacteria</taxon>
        <taxon>Bacillati</taxon>
        <taxon>Bacillota</taxon>
        <taxon>Bacilli</taxon>
        <taxon>Bacillales</taxon>
        <taxon>Bacillaceae</taxon>
        <taxon>Gracilibacillus</taxon>
    </lineage>
</organism>
<evidence type="ECO:0000313" key="2">
    <source>
        <dbReference type="EMBL" id="GAE94482.1"/>
    </source>
</evidence>
<feature type="domain" description="GGDEF" evidence="1">
    <location>
        <begin position="32"/>
        <end position="57"/>
    </location>
</feature>
<dbReference type="EMBL" id="BAVS01000025">
    <property type="protein sequence ID" value="GAE94482.1"/>
    <property type="molecule type" value="Genomic_DNA"/>
</dbReference>
<dbReference type="RefSeq" id="WP_084040803.1">
    <property type="nucleotide sequence ID" value="NZ_BAVS01000025.1"/>
</dbReference>
<dbReference type="PROSITE" id="PS50887">
    <property type="entry name" value="GGDEF"/>
    <property type="match status" value="1"/>
</dbReference>
<dbReference type="InterPro" id="IPR000160">
    <property type="entry name" value="GGDEF_dom"/>
</dbReference>
<keyword evidence="3" id="KW-1185">Reference proteome</keyword>
<dbReference type="OrthoDB" id="9759607at2"/>
<dbReference type="Pfam" id="PF00990">
    <property type="entry name" value="GGDEF"/>
    <property type="match status" value="1"/>
</dbReference>
<reference evidence="2 3" key="1">
    <citation type="journal article" date="2014" name="Genome Announc.">
        <title>Draft Genome Sequence of the Boron-Tolerant and Moderately Halotolerant Bacterium Gracilibacillus boraciitolerans JCM 21714T.</title>
        <authorList>
            <person name="Ahmed I."/>
            <person name="Oshima K."/>
            <person name="Suda W."/>
            <person name="Kitamura K."/>
            <person name="Iida T."/>
            <person name="Ohmori Y."/>
            <person name="Fujiwara T."/>
            <person name="Hattori M."/>
            <person name="Ohkuma M."/>
        </authorList>
    </citation>
    <scope>NUCLEOTIDE SEQUENCE [LARGE SCALE GENOMIC DNA]</scope>
    <source>
        <strain evidence="2 3">JCM 21714</strain>
    </source>
</reference>
<dbReference type="PANTHER" id="PTHR45138:SF9">
    <property type="entry name" value="DIGUANYLATE CYCLASE DGCM-RELATED"/>
    <property type="match status" value="1"/>
</dbReference>
<sequence length="57" mass="6781">MALVDGLTNIPNRRQFDDYFQKQFKDCAKNNTPLSMLFLDIDYFKLFNDWYGHQEGG</sequence>
<dbReference type="GO" id="GO:1902201">
    <property type="term" value="P:negative regulation of bacterial-type flagellum-dependent cell motility"/>
    <property type="evidence" value="ECO:0007669"/>
    <property type="project" value="TreeGrafter"/>
</dbReference>
<dbReference type="STRING" id="1298598.JCM21714_3642"/>
<dbReference type="GO" id="GO:0005886">
    <property type="term" value="C:plasma membrane"/>
    <property type="evidence" value="ECO:0007669"/>
    <property type="project" value="TreeGrafter"/>
</dbReference>
<evidence type="ECO:0000259" key="1">
    <source>
        <dbReference type="PROSITE" id="PS50887"/>
    </source>
</evidence>